<keyword evidence="3 5" id="KW-1133">Transmembrane helix</keyword>
<evidence type="ECO:0000256" key="3">
    <source>
        <dbReference type="ARBA" id="ARBA00022989"/>
    </source>
</evidence>
<keyword evidence="7" id="KW-1185">Reference proteome</keyword>
<comment type="subcellular location">
    <subcellularLocation>
        <location evidence="1">Endomembrane system</location>
        <topology evidence="1">Multi-pass membrane protein</topology>
    </subcellularLocation>
</comment>
<accession>A0ABX7LJ34</accession>
<dbReference type="EMBL" id="CP070968">
    <property type="protein sequence ID" value="QSF52879.1"/>
    <property type="molecule type" value="Genomic_DNA"/>
</dbReference>
<dbReference type="Pfam" id="PF04191">
    <property type="entry name" value="PEMT"/>
    <property type="match status" value="1"/>
</dbReference>
<dbReference type="InterPro" id="IPR007318">
    <property type="entry name" value="Phopholipid_MeTrfase"/>
</dbReference>
<protein>
    <submittedName>
        <fullName evidence="6">Isoprenylcysteine carboxylmethyltransferase family protein</fullName>
    </submittedName>
</protein>
<evidence type="ECO:0000313" key="7">
    <source>
        <dbReference type="Proteomes" id="UP000662957"/>
    </source>
</evidence>
<organism evidence="6 7">
    <name type="scientific">Brevundimonas fontaquae</name>
    <dbReference type="NCBI Taxonomy" id="2813778"/>
    <lineage>
        <taxon>Bacteria</taxon>
        <taxon>Pseudomonadati</taxon>
        <taxon>Pseudomonadota</taxon>
        <taxon>Alphaproteobacteria</taxon>
        <taxon>Caulobacterales</taxon>
        <taxon>Caulobacteraceae</taxon>
        <taxon>Brevundimonas</taxon>
    </lineage>
</organism>
<evidence type="ECO:0000256" key="5">
    <source>
        <dbReference type="SAM" id="Phobius"/>
    </source>
</evidence>
<feature type="transmembrane region" description="Helical" evidence="5">
    <location>
        <begin position="91"/>
        <end position="124"/>
    </location>
</feature>
<evidence type="ECO:0000313" key="6">
    <source>
        <dbReference type="EMBL" id="QSF52879.1"/>
    </source>
</evidence>
<gene>
    <name evidence="6" type="ORF">JX001_08480</name>
</gene>
<evidence type="ECO:0000256" key="1">
    <source>
        <dbReference type="ARBA" id="ARBA00004127"/>
    </source>
</evidence>
<keyword evidence="4 5" id="KW-0472">Membrane</keyword>
<keyword evidence="2 5" id="KW-0812">Transmembrane</keyword>
<dbReference type="RefSeq" id="WP_205680744.1">
    <property type="nucleotide sequence ID" value="NZ_CP070968.1"/>
</dbReference>
<reference evidence="6 7" key="1">
    <citation type="submission" date="2021-02" db="EMBL/GenBank/DDBJ databases">
        <title>Brevundimonas sp. CS1 genome sequence.</title>
        <authorList>
            <person name="Lee K."/>
            <person name="Choi Y.-J."/>
            <person name="Son H.-R."/>
        </authorList>
    </citation>
    <scope>NUCLEOTIDE SEQUENCE [LARGE SCALE GENOMIC DNA]</scope>
    <source>
        <strain evidence="6 7">CS1</strain>
    </source>
</reference>
<feature type="transmembrane region" description="Helical" evidence="5">
    <location>
        <begin position="49"/>
        <end position="70"/>
    </location>
</feature>
<sequence>MTTIQVFDLQAVQKIRKGAVAAALLALVGLTMVSQSASGLDSPLHEGVEAVGLAAIVFAIVGRAWCSLYIGGRKKAEIVSRGPYSISRNPLYIFSFFGAFGVGAQSGSLTLAVLFTLASLAVFYLTVRREEAWLALTFGSDYAAYRARTPRFMPNFALWRDQAELSVRPSFFLTTIRDGLVFLLAIPLFEAIDLAQAEGWLRVLARLP</sequence>
<dbReference type="Proteomes" id="UP000662957">
    <property type="component" value="Chromosome"/>
</dbReference>
<name>A0ABX7LJ34_9CAUL</name>
<evidence type="ECO:0000256" key="4">
    <source>
        <dbReference type="ARBA" id="ARBA00023136"/>
    </source>
</evidence>
<proteinExistence type="predicted"/>
<dbReference type="PANTHER" id="PTHR12714:SF9">
    <property type="entry name" value="PROTEIN-S-ISOPRENYLCYSTEINE O-METHYLTRANSFERASE"/>
    <property type="match status" value="1"/>
</dbReference>
<dbReference type="PANTHER" id="PTHR12714">
    <property type="entry name" value="PROTEIN-S ISOPRENYLCYSTEINE O-METHYLTRANSFERASE"/>
    <property type="match status" value="1"/>
</dbReference>
<dbReference type="Gene3D" id="1.20.120.1630">
    <property type="match status" value="1"/>
</dbReference>
<evidence type="ECO:0000256" key="2">
    <source>
        <dbReference type="ARBA" id="ARBA00022692"/>
    </source>
</evidence>